<comment type="similarity">
    <text evidence="2 12">Belongs to the GHMP kinase family. Homoserine kinase subfamily.</text>
</comment>
<evidence type="ECO:0000256" key="11">
    <source>
        <dbReference type="ARBA" id="ARBA00049375"/>
    </source>
</evidence>
<evidence type="ECO:0000256" key="6">
    <source>
        <dbReference type="ARBA" id="ARBA00022679"/>
    </source>
</evidence>
<feature type="binding site" evidence="12">
    <location>
        <begin position="101"/>
        <end position="111"/>
    </location>
    <ligand>
        <name>ATP</name>
        <dbReference type="ChEBI" id="CHEBI:30616"/>
    </ligand>
</feature>
<dbReference type="GO" id="GO:0009088">
    <property type="term" value="P:threonine biosynthetic process"/>
    <property type="evidence" value="ECO:0007669"/>
    <property type="project" value="UniProtKB-UniRule"/>
</dbReference>
<dbReference type="EC" id="2.7.1.39" evidence="3 12"/>
<protein>
    <recommendedName>
        <fullName evidence="4 12">Homoserine kinase</fullName>
        <shortName evidence="12">HK</shortName>
        <shortName evidence="12">HSK</shortName>
        <ecNumber evidence="3 12">2.7.1.39</ecNumber>
    </recommendedName>
</protein>
<dbReference type="Gene3D" id="3.30.230.10">
    <property type="match status" value="1"/>
</dbReference>
<comment type="caution">
    <text evidence="15">The sequence shown here is derived from an EMBL/GenBank/DDBJ whole genome shotgun (WGS) entry which is preliminary data.</text>
</comment>
<dbReference type="GO" id="GO:0005524">
    <property type="term" value="F:ATP binding"/>
    <property type="evidence" value="ECO:0007669"/>
    <property type="project" value="UniProtKB-UniRule"/>
</dbReference>
<dbReference type="InterPro" id="IPR000870">
    <property type="entry name" value="Homoserine_kinase"/>
</dbReference>
<evidence type="ECO:0000313" key="15">
    <source>
        <dbReference type="EMBL" id="NMM50645.1"/>
    </source>
</evidence>
<keyword evidence="5 12" id="KW-0028">Amino-acid biosynthesis</keyword>
<comment type="subcellular location">
    <subcellularLocation>
        <location evidence="12">Cytoplasm</location>
    </subcellularLocation>
</comment>
<gene>
    <name evidence="12" type="primary">thrB</name>
    <name evidence="15" type="ORF">HH304_19705</name>
</gene>
<keyword evidence="8 12" id="KW-0547">Nucleotide-binding</keyword>
<dbReference type="InterPro" id="IPR020568">
    <property type="entry name" value="Ribosomal_Su5_D2-typ_SF"/>
</dbReference>
<accession>A0A848J592</accession>
<dbReference type="GO" id="GO:0004413">
    <property type="term" value="F:homoserine kinase activity"/>
    <property type="evidence" value="ECO:0007669"/>
    <property type="project" value="UniProtKB-UniRule"/>
</dbReference>
<evidence type="ECO:0000256" key="2">
    <source>
        <dbReference type="ARBA" id="ARBA00007370"/>
    </source>
</evidence>
<dbReference type="Gene3D" id="3.30.70.890">
    <property type="entry name" value="GHMP kinase, C-terminal domain"/>
    <property type="match status" value="1"/>
</dbReference>
<dbReference type="SUPFAM" id="SSF55060">
    <property type="entry name" value="GHMP Kinase, C-terminal domain"/>
    <property type="match status" value="1"/>
</dbReference>
<evidence type="ECO:0000256" key="9">
    <source>
        <dbReference type="ARBA" id="ARBA00022777"/>
    </source>
</evidence>
<dbReference type="Pfam" id="PF08544">
    <property type="entry name" value="GHMP_kinases_C"/>
    <property type="match status" value="1"/>
</dbReference>
<dbReference type="InterPro" id="IPR014721">
    <property type="entry name" value="Ribsml_uS5_D2-typ_fold_subgr"/>
</dbReference>
<keyword evidence="16" id="KW-1185">Reference proteome</keyword>
<evidence type="ECO:0000256" key="1">
    <source>
        <dbReference type="ARBA" id="ARBA00005015"/>
    </source>
</evidence>
<evidence type="ECO:0000313" key="16">
    <source>
        <dbReference type="Proteomes" id="UP000559010"/>
    </source>
</evidence>
<dbReference type="PANTHER" id="PTHR20861:SF1">
    <property type="entry name" value="HOMOSERINE KINASE"/>
    <property type="match status" value="1"/>
</dbReference>
<dbReference type="NCBIfam" id="TIGR00191">
    <property type="entry name" value="thrB"/>
    <property type="match status" value="1"/>
</dbReference>
<feature type="domain" description="GHMP kinase C-terminal" evidence="14">
    <location>
        <begin position="221"/>
        <end position="297"/>
    </location>
</feature>
<sequence length="323" mass="34656">MEKLKVKSDYKKVTAFAPATVANVSCGFDILGFALSNPGDEVSLERVDDGQRNIRIKEITGDNGRLPTEVLENTAGIAVQQYIEQAGITDSVEIMLKKQMPLGSGMGSSAASAVAAVAACEALFQAGMPLIDQLKIAMEGERKACGSAHADNVAPALYGGFTLIRSYQPLDVVRLPVPDDLYCVLIHPDVEVRTQSAREILRQKVSLSDAVIQTGNVAGLISSLYTGDYELLSRSLQDVLVEPIRKILIPAFDKMKYTALKNGAIGYGISGSGPAMFALCKGEEMANNIKLPIKEVLEDIGVEGKIYVSPVNQQGPVIKKLEQ</sequence>
<keyword evidence="10 12" id="KW-0067">ATP-binding</keyword>
<dbReference type="UniPathway" id="UPA00050">
    <property type="reaction ID" value="UER00064"/>
</dbReference>
<evidence type="ECO:0000259" key="14">
    <source>
        <dbReference type="Pfam" id="PF08544"/>
    </source>
</evidence>
<proteinExistence type="inferred from homology"/>
<dbReference type="InterPro" id="IPR036554">
    <property type="entry name" value="GHMP_kinase_C_sf"/>
</dbReference>
<evidence type="ECO:0000256" key="12">
    <source>
        <dbReference type="HAMAP-Rule" id="MF_00384"/>
    </source>
</evidence>
<dbReference type="EMBL" id="JABBNU010000014">
    <property type="protein sequence ID" value="NMM50645.1"/>
    <property type="molecule type" value="Genomic_DNA"/>
</dbReference>
<keyword evidence="7 12" id="KW-0791">Threonine biosynthesis</keyword>
<dbReference type="SUPFAM" id="SSF54211">
    <property type="entry name" value="Ribosomal protein S5 domain 2-like"/>
    <property type="match status" value="1"/>
</dbReference>
<keyword evidence="6 12" id="KW-0808">Transferase</keyword>
<dbReference type="Proteomes" id="UP000559010">
    <property type="component" value="Unassembled WGS sequence"/>
</dbReference>
<evidence type="ECO:0000256" key="4">
    <source>
        <dbReference type="ARBA" id="ARBA00017858"/>
    </source>
</evidence>
<dbReference type="InterPro" id="IPR006204">
    <property type="entry name" value="GHMP_kinase_N_dom"/>
</dbReference>
<evidence type="ECO:0000256" key="7">
    <source>
        <dbReference type="ARBA" id="ARBA00022697"/>
    </source>
</evidence>
<dbReference type="PIRSF" id="PIRSF000676">
    <property type="entry name" value="Homoser_kin"/>
    <property type="match status" value="1"/>
</dbReference>
<dbReference type="InterPro" id="IPR006203">
    <property type="entry name" value="GHMP_knse_ATP-bd_CS"/>
</dbReference>
<name>A0A848J592_9BACT</name>
<evidence type="ECO:0000256" key="8">
    <source>
        <dbReference type="ARBA" id="ARBA00022741"/>
    </source>
</evidence>
<evidence type="ECO:0000256" key="5">
    <source>
        <dbReference type="ARBA" id="ARBA00022605"/>
    </source>
</evidence>
<evidence type="ECO:0000256" key="10">
    <source>
        <dbReference type="ARBA" id="ARBA00022840"/>
    </source>
</evidence>
<feature type="domain" description="GHMP kinase N-terminal" evidence="13">
    <location>
        <begin position="78"/>
        <end position="160"/>
    </location>
</feature>
<dbReference type="PANTHER" id="PTHR20861">
    <property type="entry name" value="HOMOSERINE/4-DIPHOSPHOCYTIDYL-2-C-METHYL-D-ERYTHRITOL KINASE"/>
    <property type="match status" value="1"/>
</dbReference>
<keyword evidence="12" id="KW-0963">Cytoplasm</keyword>
<comment type="pathway">
    <text evidence="1 12">Amino-acid biosynthesis; L-threonine biosynthesis; L-threonine from L-aspartate: step 4/5.</text>
</comment>
<dbReference type="NCBIfam" id="NF002288">
    <property type="entry name" value="PRK01212.1-4"/>
    <property type="match status" value="1"/>
</dbReference>
<comment type="catalytic activity">
    <reaction evidence="11 12">
        <text>L-homoserine + ATP = O-phospho-L-homoserine + ADP + H(+)</text>
        <dbReference type="Rhea" id="RHEA:13985"/>
        <dbReference type="ChEBI" id="CHEBI:15378"/>
        <dbReference type="ChEBI" id="CHEBI:30616"/>
        <dbReference type="ChEBI" id="CHEBI:57476"/>
        <dbReference type="ChEBI" id="CHEBI:57590"/>
        <dbReference type="ChEBI" id="CHEBI:456216"/>
        <dbReference type="EC" id="2.7.1.39"/>
    </reaction>
</comment>
<organism evidence="15 16">
    <name type="scientific">Marinigracilibium pacificum</name>
    <dbReference type="NCBI Taxonomy" id="2729599"/>
    <lineage>
        <taxon>Bacteria</taxon>
        <taxon>Pseudomonadati</taxon>
        <taxon>Bacteroidota</taxon>
        <taxon>Cytophagia</taxon>
        <taxon>Cytophagales</taxon>
        <taxon>Flammeovirgaceae</taxon>
        <taxon>Marinigracilibium</taxon>
    </lineage>
</organism>
<keyword evidence="9 12" id="KW-0418">Kinase</keyword>
<dbReference type="InterPro" id="IPR013750">
    <property type="entry name" value="GHMP_kinase_C_dom"/>
</dbReference>
<dbReference type="PROSITE" id="PS00627">
    <property type="entry name" value="GHMP_KINASES_ATP"/>
    <property type="match status" value="1"/>
</dbReference>
<dbReference type="GO" id="GO:0005737">
    <property type="term" value="C:cytoplasm"/>
    <property type="evidence" value="ECO:0007669"/>
    <property type="project" value="UniProtKB-SubCell"/>
</dbReference>
<comment type="function">
    <text evidence="12">Catalyzes the ATP-dependent phosphorylation of L-homoserine to L-homoserine phosphate.</text>
</comment>
<dbReference type="Pfam" id="PF00288">
    <property type="entry name" value="GHMP_kinases_N"/>
    <property type="match status" value="1"/>
</dbReference>
<dbReference type="AlphaFoldDB" id="A0A848J592"/>
<evidence type="ECO:0000259" key="13">
    <source>
        <dbReference type="Pfam" id="PF00288"/>
    </source>
</evidence>
<dbReference type="RefSeq" id="WP_169685003.1">
    <property type="nucleotide sequence ID" value="NZ_JABBNU010000014.1"/>
</dbReference>
<evidence type="ECO:0000256" key="3">
    <source>
        <dbReference type="ARBA" id="ARBA00012078"/>
    </source>
</evidence>
<dbReference type="PRINTS" id="PR00958">
    <property type="entry name" value="HOMSERKINASE"/>
</dbReference>
<dbReference type="HAMAP" id="MF_00384">
    <property type="entry name" value="Homoser_kinase"/>
    <property type="match status" value="1"/>
</dbReference>
<reference evidence="15 16" key="1">
    <citation type="submission" date="2020-04" db="EMBL/GenBank/DDBJ databases">
        <title>Flammeovirgaceae bacterium KN852 isolated from deep sea.</title>
        <authorList>
            <person name="Zhang D.-C."/>
        </authorList>
    </citation>
    <scope>NUCLEOTIDE SEQUENCE [LARGE SCALE GENOMIC DNA]</scope>
    <source>
        <strain evidence="15 16">KN852</strain>
    </source>
</reference>